<dbReference type="EMBL" id="ML977139">
    <property type="protein sequence ID" value="KAF1991580.1"/>
    <property type="molecule type" value="Genomic_DNA"/>
</dbReference>
<proteinExistence type="predicted"/>
<dbReference type="AlphaFoldDB" id="A0A6G1HEX9"/>
<keyword evidence="2" id="KW-1185">Reference proteome</keyword>
<dbReference type="OrthoDB" id="2522565at2759"/>
<evidence type="ECO:0000313" key="2">
    <source>
        <dbReference type="Proteomes" id="UP000800041"/>
    </source>
</evidence>
<name>A0A6G1HEX9_9PEZI</name>
<dbReference type="Proteomes" id="UP000800041">
    <property type="component" value="Unassembled WGS sequence"/>
</dbReference>
<reference evidence="1" key="1">
    <citation type="journal article" date="2020" name="Stud. Mycol.">
        <title>101 Dothideomycetes genomes: a test case for predicting lifestyles and emergence of pathogens.</title>
        <authorList>
            <person name="Haridas S."/>
            <person name="Albert R."/>
            <person name="Binder M."/>
            <person name="Bloem J."/>
            <person name="Labutti K."/>
            <person name="Salamov A."/>
            <person name="Andreopoulos B."/>
            <person name="Baker S."/>
            <person name="Barry K."/>
            <person name="Bills G."/>
            <person name="Bluhm B."/>
            <person name="Cannon C."/>
            <person name="Castanera R."/>
            <person name="Culley D."/>
            <person name="Daum C."/>
            <person name="Ezra D."/>
            <person name="Gonzalez J."/>
            <person name="Henrissat B."/>
            <person name="Kuo A."/>
            <person name="Liang C."/>
            <person name="Lipzen A."/>
            <person name="Lutzoni F."/>
            <person name="Magnuson J."/>
            <person name="Mondo S."/>
            <person name="Nolan M."/>
            <person name="Ohm R."/>
            <person name="Pangilinan J."/>
            <person name="Park H.-J."/>
            <person name="Ramirez L."/>
            <person name="Alfaro M."/>
            <person name="Sun H."/>
            <person name="Tritt A."/>
            <person name="Yoshinaga Y."/>
            <person name="Zwiers L.-H."/>
            <person name="Turgeon B."/>
            <person name="Goodwin S."/>
            <person name="Spatafora J."/>
            <person name="Crous P."/>
            <person name="Grigoriev I."/>
        </authorList>
    </citation>
    <scope>NUCLEOTIDE SEQUENCE</scope>
    <source>
        <strain evidence="1">CBS 113979</strain>
    </source>
</reference>
<gene>
    <name evidence="1" type="ORF">K402DRAFT_368276</name>
</gene>
<accession>A0A6G1HEX9</accession>
<organism evidence="1 2">
    <name type="scientific">Aulographum hederae CBS 113979</name>
    <dbReference type="NCBI Taxonomy" id="1176131"/>
    <lineage>
        <taxon>Eukaryota</taxon>
        <taxon>Fungi</taxon>
        <taxon>Dikarya</taxon>
        <taxon>Ascomycota</taxon>
        <taxon>Pezizomycotina</taxon>
        <taxon>Dothideomycetes</taxon>
        <taxon>Pleosporomycetidae</taxon>
        <taxon>Aulographales</taxon>
        <taxon>Aulographaceae</taxon>
    </lineage>
</organism>
<sequence length="571" mass="63818">MFYVPPLRRMLLPSLVCLIFVILYHTAVVHLDSIAAFLPHTHVGPAGHRIHSKDFPKHTFLPYTNASSYEHVIPPSQYLSLIDEDGVTSRKRPWVESSLLQPLLACPSKPNKYTMHIRLQNGIRNITMSPSNWPLESRGFWNPTILALPYWSNNRYLLVSRVLTDGLSQQNVICEAKICGADDASICSDDDIEQVGLGGMRCVTEPQVLDVPATPAKKCAGKFEVYALIPGFHDPRIFWGGNGEPLMMLNTQSQYGCFGLWLIDLRSLYKPLTSLISSSPSSLSQGPLTSYPTLTELTRNPPSSRSTIEKNWIYFSPGHGASYLHYEISPSSRSFSKLVGNGLVTGNMTDPLESSCLNADFPDPDMETLMHDSGMDQSRMSGGTWHQATNSLRLILCARNDVMCRSRPASETELFVAIIHRKMSNGLKLPMRYERYFFLWSATAPFEAVAISRFPTLLANETASDFSAEENWEGDDPDYELKGNAEYLKSVEEGVDGKKDLSWYFTYTVSLAWAWRGEEKKVEAADMGTGYLDEDVIMGIGLNDEGQAFAKVKMAYLLGCLRRCPGKKEGQ</sequence>
<evidence type="ECO:0000313" key="1">
    <source>
        <dbReference type="EMBL" id="KAF1991580.1"/>
    </source>
</evidence>
<protein>
    <submittedName>
        <fullName evidence="1">Uncharacterized protein</fullName>
    </submittedName>
</protein>